<dbReference type="STRING" id="1332080.ATN00_06660"/>
<dbReference type="OrthoDB" id="8909229at2"/>
<protein>
    <recommendedName>
        <fullName evidence="4 5">Flagellar hook-basal body complex protein FliE</fullName>
    </recommendedName>
</protein>
<dbReference type="RefSeq" id="WP_031290899.1">
    <property type="nucleotide sequence ID" value="NZ_CP013264.1"/>
</dbReference>
<evidence type="ECO:0000313" key="6">
    <source>
        <dbReference type="EMBL" id="ALR20033.1"/>
    </source>
</evidence>
<dbReference type="GO" id="GO:0071973">
    <property type="term" value="P:bacterial-type flagellum-dependent cell motility"/>
    <property type="evidence" value="ECO:0007669"/>
    <property type="project" value="InterPro"/>
</dbReference>
<evidence type="ECO:0000256" key="2">
    <source>
        <dbReference type="ARBA" id="ARBA00009272"/>
    </source>
</evidence>
<evidence type="ECO:0000256" key="4">
    <source>
        <dbReference type="HAMAP-Rule" id="MF_00724"/>
    </source>
</evidence>
<evidence type="ECO:0000256" key="1">
    <source>
        <dbReference type="ARBA" id="ARBA00004117"/>
    </source>
</evidence>
<keyword evidence="6" id="KW-0966">Cell projection</keyword>
<keyword evidence="7" id="KW-1185">Reference proteome</keyword>
<gene>
    <name evidence="4" type="primary">fliE</name>
    <name evidence="6" type="ORF">ATN00_06660</name>
</gene>
<keyword evidence="6" id="KW-0969">Cilium</keyword>
<dbReference type="Proteomes" id="UP000056968">
    <property type="component" value="Chromosome"/>
</dbReference>
<keyword evidence="3 4" id="KW-0975">Bacterial flagellum</keyword>
<reference evidence="6 7" key="1">
    <citation type="submission" date="2015-11" db="EMBL/GenBank/DDBJ databases">
        <title>A Two-component Flavoprotein Monooxygenase System MeaXY Responsible for para-Hydroxylation of 2-Methyl-6-ethylaniline and 2,6-Diethylaniline in Sphingobium baderi DE-13.</title>
        <authorList>
            <person name="Cheng M."/>
            <person name="Meng Q."/>
            <person name="Yang Y."/>
            <person name="Chu C."/>
            <person name="Yan X."/>
            <person name="He J."/>
            <person name="Li S."/>
        </authorList>
    </citation>
    <scope>NUCLEOTIDE SEQUENCE [LARGE SCALE GENOMIC DNA]</scope>
    <source>
        <strain evidence="6 7">DE-13</strain>
    </source>
</reference>
<organism evidence="6 7">
    <name type="scientific">Sphingobium baderi</name>
    <dbReference type="NCBI Taxonomy" id="1332080"/>
    <lineage>
        <taxon>Bacteria</taxon>
        <taxon>Pseudomonadati</taxon>
        <taxon>Pseudomonadota</taxon>
        <taxon>Alphaproteobacteria</taxon>
        <taxon>Sphingomonadales</taxon>
        <taxon>Sphingomonadaceae</taxon>
        <taxon>Sphingobium</taxon>
    </lineage>
</organism>
<sequence>MSSISPTDSVMAIRNAILQKNAALRDVASTGNAGGVAGTGGADATAPGNFTQALKSALDQVNGLQSQAGEAAAAFERGETTDIAAVMLAKQQASVSFEATLQVRNKLLSAYKDIMSMPV</sequence>
<comment type="subcellular location">
    <subcellularLocation>
        <location evidence="1 4">Bacterial flagellum basal body</location>
    </subcellularLocation>
</comment>
<name>A0A0S3EX59_9SPHN</name>
<dbReference type="InterPro" id="IPR001624">
    <property type="entry name" value="FliE"/>
</dbReference>
<evidence type="ECO:0000256" key="3">
    <source>
        <dbReference type="ARBA" id="ARBA00023143"/>
    </source>
</evidence>
<dbReference type="PANTHER" id="PTHR34653:SF1">
    <property type="entry name" value="FLAGELLAR HOOK-BASAL BODY COMPLEX PROTEIN FLIE"/>
    <property type="match status" value="1"/>
</dbReference>
<dbReference type="KEGG" id="sbd:ATN00_06660"/>
<dbReference type="PRINTS" id="PR01006">
    <property type="entry name" value="FLGHOOKFLIE"/>
</dbReference>
<proteinExistence type="inferred from homology"/>
<dbReference type="Pfam" id="PF02049">
    <property type="entry name" value="FliE"/>
    <property type="match status" value="1"/>
</dbReference>
<dbReference type="GO" id="GO:0003774">
    <property type="term" value="F:cytoskeletal motor activity"/>
    <property type="evidence" value="ECO:0007669"/>
    <property type="project" value="InterPro"/>
</dbReference>
<comment type="similarity">
    <text evidence="2 4">Belongs to the FliE family.</text>
</comment>
<accession>A0A0S3EX59</accession>
<dbReference type="HAMAP" id="MF_00724">
    <property type="entry name" value="FliE"/>
    <property type="match status" value="1"/>
</dbReference>
<evidence type="ECO:0000256" key="5">
    <source>
        <dbReference type="NCBIfam" id="TIGR00205"/>
    </source>
</evidence>
<dbReference type="EMBL" id="CP013264">
    <property type="protein sequence ID" value="ALR20033.1"/>
    <property type="molecule type" value="Genomic_DNA"/>
</dbReference>
<dbReference type="GO" id="GO:0005198">
    <property type="term" value="F:structural molecule activity"/>
    <property type="evidence" value="ECO:0007669"/>
    <property type="project" value="UniProtKB-UniRule"/>
</dbReference>
<dbReference type="PANTHER" id="PTHR34653">
    <property type="match status" value="1"/>
</dbReference>
<dbReference type="GO" id="GO:0009425">
    <property type="term" value="C:bacterial-type flagellum basal body"/>
    <property type="evidence" value="ECO:0007669"/>
    <property type="project" value="UniProtKB-SubCell"/>
</dbReference>
<evidence type="ECO:0000313" key="7">
    <source>
        <dbReference type="Proteomes" id="UP000056968"/>
    </source>
</evidence>
<dbReference type="NCBIfam" id="TIGR00205">
    <property type="entry name" value="fliE"/>
    <property type="match status" value="1"/>
</dbReference>
<dbReference type="AlphaFoldDB" id="A0A0S3EX59"/>
<keyword evidence="6" id="KW-0282">Flagellum</keyword>